<sequence>MSITIDIHALQSLPPSLINRDDTGAPKSAIFGGVPRQRVSSQSWKRAIRKDFEDNWDASKVGYRTKRVVAKIIEAIQEQGGAEAWPVERAEKAVQEVFKTLKIKLTEPKEDPENADEQERKRLAETGYLLFVSPRQVENIAAAIIEADGEKIKKNDAVALFNQEHSVDIAMFGRMVADDASYNVDASVQVAHALGIHPSEPEFDYFTAVDDLVEDAQETGAGMIGTVQMMSSTLYRFATIDFDSLAENLGDRAAAVTSSVQFLKSFVESLPTGKQNTFAHNTLPELVYVVVRDTRSVSLVNAFEQPVQANGEEATGRREEGARRLAAEARQIEKVYSLKPLASFVMGLGNLPESFEDLATKVTLPELGEALRGALEGGADQGETSPAEATQAAGEA</sequence>
<accession>A0A0Q1AJW7</accession>
<evidence type="ECO:0000256" key="1">
    <source>
        <dbReference type="SAM" id="MobiDB-lite"/>
    </source>
</evidence>
<dbReference type="InterPro" id="IPR010148">
    <property type="entry name" value="CRISPR-assoc_prot_CT1975"/>
</dbReference>
<dbReference type="PATRIC" id="fig|1544413.3.peg.232"/>
<evidence type="ECO:0000313" key="3">
    <source>
        <dbReference type="Proteomes" id="UP000050488"/>
    </source>
</evidence>
<evidence type="ECO:0000313" key="2">
    <source>
        <dbReference type="EMBL" id="KQB87179.1"/>
    </source>
</evidence>
<dbReference type="AlphaFoldDB" id="A0A0Q1AJW7"/>
<protein>
    <submittedName>
        <fullName evidence="2">CRISPR system Cascade subunit CasC</fullName>
    </submittedName>
</protein>
<dbReference type="Proteomes" id="UP000050488">
    <property type="component" value="Unassembled WGS sequence"/>
</dbReference>
<dbReference type="Pfam" id="PF09344">
    <property type="entry name" value="Cas_CT1975"/>
    <property type="match status" value="1"/>
</dbReference>
<feature type="region of interest" description="Disordered" evidence="1">
    <location>
        <begin position="374"/>
        <end position="396"/>
    </location>
</feature>
<dbReference type="NCBIfam" id="TIGR01869">
    <property type="entry name" value="casC_Cse4"/>
    <property type="match status" value="1"/>
</dbReference>
<comment type="caution">
    <text evidence="2">The sequence shown here is derived from an EMBL/GenBank/DDBJ whole genome shotgun (WGS) entry which is preliminary data.</text>
</comment>
<proteinExistence type="predicted"/>
<organism evidence="2 3">
    <name type="scientific">Corynebacterium lowii</name>
    <dbReference type="NCBI Taxonomy" id="1544413"/>
    <lineage>
        <taxon>Bacteria</taxon>
        <taxon>Bacillati</taxon>
        <taxon>Actinomycetota</taxon>
        <taxon>Actinomycetes</taxon>
        <taxon>Mycobacteriales</taxon>
        <taxon>Corynebacteriaceae</taxon>
        <taxon>Corynebacterium</taxon>
    </lineage>
</organism>
<dbReference type="RefSeq" id="WP_055175104.1">
    <property type="nucleotide sequence ID" value="NZ_JAUSQY010000001.1"/>
</dbReference>
<dbReference type="STRING" id="1544413.Clow_00232"/>
<dbReference type="EMBL" id="LKEV01000001">
    <property type="protein sequence ID" value="KQB87179.1"/>
    <property type="molecule type" value="Genomic_DNA"/>
</dbReference>
<dbReference type="OrthoDB" id="5291250at2"/>
<reference evidence="2 3" key="1">
    <citation type="submission" date="2015-10" db="EMBL/GenBank/DDBJ databases">
        <title>Corynebacteirum lowii and Corynebacterium oculi species nova, derived from human clinical disease and and emended description of Corynebacterium mastiditis.</title>
        <authorList>
            <person name="Bernard K."/>
            <person name="Pacheco A.L."/>
            <person name="Mcdougall C."/>
            <person name="Burtx T."/>
            <person name="Weibe D."/>
            <person name="Tyler S."/>
            <person name="Olson A.B."/>
            <person name="Cnockaert M."/>
            <person name="Eguchi H."/>
            <person name="Kuwahara T."/>
            <person name="Nakayama-Imaohji H."/>
            <person name="Boudewijins M."/>
            <person name="Van Hoecke F."/>
            <person name="Bernier A.-M."/>
            <person name="Vandamme P."/>
        </authorList>
    </citation>
    <scope>NUCLEOTIDE SEQUENCE [LARGE SCALE GENOMIC DNA]</scope>
    <source>
        <strain evidence="2 3">NML 130206</strain>
    </source>
</reference>
<name>A0A0Q1AJW7_9CORY</name>
<keyword evidence="3" id="KW-1185">Reference proteome</keyword>
<gene>
    <name evidence="2" type="primary">casC</name>
    <name evidence="2" type="ORF">Clow_00232</name>
</gene>